<dbReference type="AlphaFoldDB" id="A0A328VHG1"/>
<dbReference type="SUPFAM" id="SSF88713">
    <property type="entry name" value="Glycoside hydrolase/deacetylase"/>
    <property type="match status" value="1"/>
</dbReference>
<evidence type="ECO:0000313" key="6">
    <source>
        <dbReference type="Proteomes" id="UP000248706"/>
    </source>
</evidence>
<evidence type="ECO:0000256" key="1">
    <source>
        <dbReference type="ARBA" id="ARBA00006821"/>
    </source>
</evidence>
<proteinExistence type="inferred from homology"/>
<sequence>MVAELAIYTVVHQPRRLKLPAQPIPRGASIEDIVRCLFDERMNERYFRKVATYCYYPATRLFLDLVRQGLHFSIGFSLSFLRQAEAWDPALLDLFRELVAHENVEIIGVEPYHSFLFLLDLPAFIARMQWMADEIERIFGKRPQVTDTTEMCMSVTIYHALDLAGFRGALMDGRPWVLGWRESTHLYHYTEEQPYALPPQAYRPPTAPGRRSSGNHRSRNAVVGDRERGPYLLARHLDLSDDVGYRFSNRSWSGYPLYADTYADWLAHTWGDFLLLGWDYETFGEHHRVDSGIFEFMRALPAELARRGVQTRTPSELIARFQQRAYHLPLPVYPTTWAGSGGMEFFLGNSAQQTIFQLMGQVYGMARLTENPELLDLAIWLAQSDNLHLIQWFGRSGPEAEVSAYFTPREWWELGPDGVIREQQQVYLNAIRAMEPYLPTTVARQERLRARLARSSTARSARTRPAGTPGQDQGPALLEAGYVLQKA</sequence>
<dbReference type="GO" id="GO:0005975">
    <property type="term" value="P:carbohydrate metabolic process"/>
    <property type="evidence" value="ECO:0007669"/>
    <property type="project" value="InterPro"/>
</dbReference>
<evidence type="ECO:0000259" key="4">
    <source>
        <dbReference type="Pfam" id="PF03065"/>
    </source>
</evidence>
<evidence type="ECO:0000256" key="2">
    <source>
        <dbReference type="ARBA" id="ARBA00023277"/>
    </source>
</evidence>
<dbReference type="EMBL" id="MCIF01000002">
    <property type="protein sequence ID" value="RAQ96321.1"/>
    <property type="molecule type" value="Genomic_DNA"/>
</dbReference>
<protein>
    <recommendedName>
        <fullName evidence="4">Glycoside hydrolase family 57 N-terminal domain-containing protein</fullName>
    </recommendedName>
</protein>
<dbReference type="OrthoDB" id="138256at2"/>
<dbReference type="InterPro" id="IPR004300">
    <property type="entry name" value="Glyco_hydro_57_N"/>
</dbReference>
<gene>
    <name evidence="5" type="ORF">A4R35_12315</name>
</gene>
<dbReference type="InterPro" id="IPR052046">
    <property type="entry name" value="GH57_Enzymes"/>
</dbReference>
<dbReference type="PANTHER" id="PTHR36306:SF1">
    <property type="entry name" value="ALPHA-AMYLASE-RELATED"/>
    <property type="match status" value="1"/>
</dbReference>
<comment type="similarity">
    <text evidence="1">Belongs to the glycosyl hydrolase 57 family.</text>
</comment>
<dbReference type="PANTHER" id="PTHR36306">
    <property type="entry name" value="ALPHA-AMYLASE-RELATED-RELATED"/>
    <property type="match status" value="1"/>
</dbReference>
<accession>A0A328VHG1</accession>
<name>A0A328VHG1_9CHLR</name>
<evidence type="ECO:0000313" key="5">
    <source>
        <dbReference type="EMBL" id="RAQ96321.1"/>
    </source>
</evidence>
<dbReference type="GO" id="GO:0003824">
    <property type="term" value="F:catalytic activity"/>
    <property type="evidence" value="ECO:0007669"/>
    <property type="project" value="InterPro"/>
</dbReference>
<keyword evidence="2" id="KW-0119">Carbohydrate metabolism</keyword>
<dbReference type="InterPro" id="IPR011330">
    <property type="entry name" value="Glyco_hydro/deAcase_b/a-brl"/>
</dbReference>
<feature type="domain" description="Glycoside hydrolase family 57 N-terminal" evidence="4">
    <location>
        <begin position="8"/>
        <end position="325"/>
    </location>
</feature>
<reference evidence="5 6" key="1">
    <citation type="submission" date="2016-08" db="EMBL/GenBank/DDBJ databases">
        <title>Analysis of Carbohydrate Active Enzymes in Thermogemmatispora T81 Reveals Carbohydrate Degradation Ability.</title>
        <authorList>
            <person name="Tomazini A."/>
            <person name="Lal S."/>
            <person name="Stott M."/>
            <person name="Henrissat B."/>
            <person name="Polikarpov I."/>
            <person name="Sparling R."/>
            <person name="Levin D.B."/>
        </authorList>
    </citation>
    <scope>NUCLEOTIDE SEQUENCE [LARGE SCALE GENOMIC DNA]</scope>
    <source>
        <strain evidence="5 6">T81</strain>
    </source>
</reference>
<organism evidence="5 6">
    <name type="scientific">Thermogemmatispora tikiterensis</name>
    <dbReference type="NCBI Taxonomy" id="1825093"/>
    <lineage>
        <taxon>Bacteria</taxon>
        <taxon>Bacillati</taxon>
        <taxon>Chloroflexota</taxon>
        <taxon>Ktedonobacteria</taxon>
        <taxon>Thermogemmatisporales</taxon>
        <taxon>Thermogemmatisporaceae</taxon>
        <taxon>Thermogemmatispora</taxon>
    </lineage>
</organism>
<keyword evidence="6" id="KW-1185">Reference proteome</keyword>
<feature type="region of interest" description="Disordered" evidence="3">
    <location>
        <begin position="197"/>
        <end position="221"/>
    </location>
</feature>
<comment type="caution">
    <text evidence="5">The sequence shown here is derived from an EMBL/GenBank/DDBJ whole genome shotgun (WGS) entry which is preliminary data.</text>
</comment>
<evidence type="ECO:0000256" key="3">
    <source>
        <dbReference type="SAM" id="MobiDB-lite"/>
    </source>
</evidence>
<feature type="compositionally biased region" description="Low complexity" evidence="3">
    <location>
        <begin position="454"/>
        <end position="464"/>
    </location>
</feature>
<feature type="region of interest" description="Disordered" evidence="3">
    <location>
        <begin position="454"/>
        <end position="477"/>
    </location>
</feature>
<dbReference type="Proteomes" id="UP000248706">
    <property type="component" value="Unassembled WGS sequence"/>
</dbReference>
<dbReference type="CDD" id="cd10795">
    <property type="entry name" value="GH57N_MJA1_like"/>
    <property type="match status" value="1"/>
</dbReference>
<dbReference type="Gene3D" id="3.20.110.20">
    <property type="match status" value="1"/>
</dbReference>
<dbReference type="Pfam" id="PF03065">
    <property type="entry name" value="Glyco_hydro_57"/>
    <property type="match status" value="1"/>
</dbReference>
<dbReference type="RefSeq" id="WP_146747208.1">
    <property type="nucleotide sequence ID" value="NZ_MCIF01000002.1"/>
</dbReference>